<reference evidence="1" key="1">
    <citation type="journal article" date="2023" name="GigaByte">
        <title>Genome assembly of the bearded iris, Iris pallida Lam.</title>
        <authorList>
            <person name="Bruccoleri R.E."/>
            <person name="Oakeley E.J."/>
            <person name="Faust A.M.E."/>
            <person name="Altorfer M."/>
            <person name="Dessus-Babus S."/>
            <person name="Burckhardt D."/>
            <person name="Oertli M."/>
            <person name="Naumann U."/>
            <person name="Petersen F."/>
            <person name="Wong J."/>
        </authorList>
    </citation>
    <scope>NUCLEOTIDE SEQUENCE</scope>
    <source>
        <strain evidence="1">GSM-AAB239-AS_SAM_17_03QT</strain>
    </source>
</reference>
<gene>
    <name evidence="1" type="ORF">M6B38_190680</name>
</gene>
<keyword evidence="2" id="KW-1185">Reference proteome</keyword>
<evidence type="ECO:0000313" key="1">
    <source>
        <dbReference type="EMBL" id="KAJ6802994.1"/>
    </source>
</evidence>
<reference evidence="1" key="2">
    <citation type="submission" date="2023-04" db="EMBL/GenBank/DDBJ databases">
        <authorList>
            <person name="Bruccoleri R.E."/>
            <person name="Oakeley E.J."/>
            <person name="Faust A.-M."/>
            <person name="Dessus-Babus S."/>
            <person name="Altorfer M."/>
            <person name="Burckhardt D."/>
            <person name="Oertli M."/>
            <person name="Naumann U."/>
            <person name="Petersen F."/>
            <person name="Wong J."/>
        </authorList>
    </citation>
    <scope>NUCLEOTIDE SEQUENCE</scope>
    <source>
        <strain evidence="1">GSM-AAB239-AS_SAM_17_03QT</strain>
        <tissue evidence="1">Leaf</tissue>
    </source>
</reference>
<dbReference type="AlphaFoldDB" id="A0AAX6EG55"/>
<dbReference type="Proteomes" id="UP001140949">
    <property type="component" value="Unassembled WGS sequence"/>
</dbReference>
<name>A0AAX6EG55_IRIPA</name>
<accession>A0AAX6EG55</accession>
<proteinExistence type="predicted"/>
<comment type="caution">
    <text evidence="1">The sequence shown here is derived from an EMBL/GenBank/DDBJ whole genome shotgun (WGS) entry which is preliminary data.</text>
</comment>
<evidence type="ECO:0000313" key="2">
    <source>
        <dbReference type="Proteomes" id="UP001140949"/>
    </source>
</evidence>
<sequence>MKQEQVHGVSEASQVQNNGLVIFPQLMTTDLSRLRSPWQGMVQHSKQKDQLPPDLNISFQPPGSPRGLHQDPYRLSAARLGIAAVRNNKMHVNLLNFPSLAGLRDTIIISTFAHRHAAVEIHWHPKFW</sequence>
<dbReference type="EMBL" id="JANAVB010036670">
    <property type="protein sequence ID" value="KAJ6802994.1"/>
    <property type="molecule type" value="Genomic_DNA"/>
</dbReference>
<organism evidence="1 2">
    <name type="scientific">Iris pallida</name>
    <name type="common">Sweet iris</name>
    <dbReference type="NCBI Taxonomy" id="29817"/>
    <lineage>
        <taxon>Eukaryota</taxon>
        <taxon>Viridiplantae</taxon>
        <taxon>Streptophyta</taxon>
        <taxon>Embryophyta</taxon>
        <taxon>Tracheophyta</taxon>
        <taxon>Spermatophyta</taxon>
        <taxon>Magnoliopsida</taxon>
        <taxon>Liliopsida</taxon>
        <taxon>Asparagales</taxon>
        <taxon>Iridaceae</taxon>
        <taxon>Iridoideae</taxon>
        <taxon>Irideae</taxon>
        <taxon>Iris</taxon>
    </lineage>
</organism>
<protein>
    <submittedName>
        <fullName evidence="1">Uncharacterized protein</fullName>
    </submittedName>
</protein>